<keyword evidence="6" id="KW-0472">Membrane</keyword>
<name>A0A4Z0PVX4_9BACT</name>
<gene>
    <name evidence="8" type="ORF">E5K00_14250</name>
</gene>
<dbReference type="GO" id="GO:0015031">
    <property type="term" value="P:protein transport"/>
    <property type="evidence" value="ECO:0007669"/>
    <property type="project" value="UniProtKB-KW"/>
</dbReference>
<keyword evidence="4 7" id="KW-0812">Transmembrane</keyword>
<evidence type="ECO:0000256" key="1">
    <source>
        <dbReference type="ARBA" id="ARBA00004162"/>
    </source>
</evidence>
<sequence length="166" mass="18601">MSPNSLRLPKRRGILHPDMTPMVGLGFLLVTFFLLAADFVKPTVLPLAMPVKPKMDEEQTQWGPCGGAMTVILGKDNKVYYYYGLLSVDGKPELHSTDLTATGLRQVLLKAKAQEGKFVVLIKPSDEAQYRNMVDVLDEMSITEPYRYALVDMAPGDYDLLRQHNL</sequence>
<keyword evidence="7" id="KW-0813">Transport</keyword>
<dbReference type="AlphaFoldDB" id="A0A4Z0PVX4"/>
<dbReference type="PANTHER" id="PTHR30558:SF3">
    <property type="entry name" value="BIOPOLYMER TRANSPORT PROTEIN EXBD-RELATED"/>
    <property type="match status" value="1"/>
</dbReference>
<dbReference type="GO" id="GO:0005886">
    <property type="term" value="C:plasma membrane"/>
    <property type="evidence" value="ECO:0007669"/>
    <property type="project" value="UniProtKB-SubCell"/>
</dbReference>
<reference evidence="8 9" key="1">
    <citation type="submission" date="2019-04" db="EMBL/GenBank/DDBJ databases">
        <authorList>
            <person name="Feng G."/>
            <person name="Zhang J."/>
            <person name="Zhu H."/>
        </authorList>
    </citation>
    <scope>NUCLEOTIDE SEQUENCE [LARGE SCALE GENOMIC DNA]</scope>
    <source>
        <strain evidence="8 9">JCM 31653</strain>
    </source>
</reference>
<organism evidence="8 9">
    <name type="scientific">Hymenobacter aquaticus</name>
    <dbReference type="NCBI Taxonomy" id="1867101"/>
    <lineage>
        <taxon>Bacteria</taxon>
        <taxon>Pseudomonadati</taxon>
        <taxon>Bacteroidota</taxon>
        <taxon>Cytophagia</taxon>
        <taxon>Cytophagales</taxon>
        <taxon>Hymenobacteraceae</taxon>
        <taxon>Hymenobacter</taxon>
    </lineage>
</organism>
<comment type="similarity">
    <text evidence="2 7">Belongs to the ExbD/TolR family.</text>
</comment>
<evidence type="ECO:0000256" key="6">
    <source>
        <dbReference type="ARBA" id="ARBA00023136"/>
    </source>
</evidence>
<dbReference type="Proteomes" id="UP000297549">
    <property type="component" value="Unassembled WGS sequence"/>
</dbReference>
<dbReference type="Pfam" id="PF02472">
    <property type="entry name" value="ExbD"/>
    <property type="match status" value="1"/>
</dbReference>
<dbReference type="OrthoDB" id="952702at2"/>
<accession>A0A4Z0PVX4</accession>
<dbReference type="InterPro" id="IPR003400">
    <property type="entry name" value="ExbD"/>
</dbReference>
<keyword evidence="7" id="KW-0653">Protein transport</keyword>
<dbReference type="GO" id="GO:0022857">
    <property type="term" value="F:transmembrane transporter activity"/>
    <property type="evidence" value="ECO:0007669"/>
    <property type="project" value="InterPro"/>
</dbReference>
<evidence type="ECO:0000313" key="9">
    <source>
        <dbReference type="Proteomes" id="UP000297549"/>
    </source>
</evidence>
<keyword evidence="9" id="KW-1185">Reference proteome</keyword>
<keyword evidence="5" id="KW-1133">Transmembrane helix</keyword>
<evidence type="ECO:0000256" key="4">
    <source>
        <dbReference type="ARBA" id="ARBA00022692"/>
    </source>
</evidence>
<evidence type="ECO:0000313" key="8">
    <source>
        <dbReference type="EMBL" id="TGE21444.1"/>
    </source>
</evidence>
<protein>
    <submittedName>
        <fullName evidence="8">Biopolymer transporter ExbD</fullName>
    </submittedName>
</protein>
<comment type="subcellular location">
    <subcellularLocation>
        <location evidence="1">Cell membrane</location>
        <topology evidence="1">Single-pass membrane protein</topology>
    </subcellularLocation>
    <subcellularLocation>
        <location evidence="7">Cell membrane</location>
        <topology evidence="7">Single-pass type II membrane protein</topology>
    </subcellularLocation>
</comment>
<proteinExistence type="inferred from homology"/>
<dbReference type="RefSeq" id="WP_135463991.1">
    <property type="nucleotide sequence ID" value="NZ_SRLC01000002.1"/>
</dbReference>
<evidence type="ECO:0000256" key="7">
    <source>
        <dbReference type="RuleBase" id="RU003879"/>
    </source>
</evidence>
<evidence type="ECO:0000256" key="3">
    <source>
        <dbReference type="ARBA" id="ARBA00022475"/>
    </source>
</evidence>
<keyword evidence="3" id="KW-1003">Cell membrane</keyword>
<dbReference type="PANTHER" id="PTHR30558">
    <property type="entry name" value="EXBD MEMBRANE COMPONENT OF PMF-DRIVEN MACROMOLECULE IMPORT SYSTEM"/>
    <property type="match status" value="1"/>
</dbReference>
<evidence type="ECO:0000256" key="5">
    <source>
        <dbReference type="ARBA" id="ARBA00022989"/>
    </source>
</evidence>
<dbReference type="EMBL" id="SRLC01000002">
    <property type="protein sequence ID" value="TGE21444.1"/>
    <property type="molecule type" value="Genomic_DNA"/>
</dbReference>
<comment type="caution">
    <text evidence="8">The sequence shown here is derived from an EMBL/GenBank/DDBJ whole genome shotgun (WGS) entry which is preliminary data.</text>
</comment>
<evidence type="ECO:0000256" key="2">
    <source>
        <dbReference type="ARBA" id="ARBA00005811"/>
    </source>
</evidence>